<dbReference type="EMBL" id="JAQQXP010000001">
    <property type="protein sequence ID" value="MDC8830088.1"/>
    <property type="molecule type" value="Genomic_DNA"/>
</dbReference>
<dbReference type="InterPro" id="IPR036397">
    <property type="entry name" value="RNaseH_sf"/>
</dbReference>
<gene>
    <name evidence="1" type="ORF">OIK42_04845</name>
</gene>
<comment type="caution">
    <text evidence="1">The sequence shown here is derived from an EMBL/GenBank/DDBJ whole genome shotgun (WGS) entry which is preliminary data.</text>
</comment>
<dbReference type="Proteomes" id="UP001218788">
    <property type="component" value="Unassembled WGS sequence"/>
</dbReference>
<reference evidence="1 2" key="1">
    <citation type="submission" date="2022-10" db="EMBL/GenBank/DDBJ databases">
        <title>Alteromonas sp. chi3 Genome sequencing.</title>
        <authorList>
            <person name="Park S."/>
        </authorList>
    </citation>
    <scope>NUCLEOTIDE SEQUENCE [LARGE SCALE GENOMIC DNA]</scope>
    <source>
        <strain evidence="2">chi3</strain>
    </source>
</reference>
<evidence type="ECO:0008006" key="3">
    <source>
        <dbReference type="Google" id="ProtNLM"/>
    </source>
</evidence>
<organism evidence="1 2">
    <name type="scientific">Alteromonas gilva</name>
    <dbReference type="NCBI Taxonomy" id="2987522"/>
    <lineage>
        <taxon>Bacteria</taxon>
        <taxon>Pseudomonadati</taxon>
        <taxon>Pseudomonadota</taxon>
        <taxon>Gammaproteobacteria</taxon>
        <taxon>Alteromonadales</taxon>
        <taxon>Alteromonadaceae</taxon>
        <taxon>Alteromonas/Salinimonas group</taxon>
        <taxon>Alteromonas</taxon>
    </lineage>
</organism>
<evidence type="ECO:0000313" key="2">
    <source>
        <dbReference type="Proteomes" id="UP001218788"/>
    </source>
</evidence>
<name>A0ABT5KZ89_9ALTE</name>
<dbReference type="SUPFAM" id="SSF53098">
    <property type="entry name" value="Ribonuclease H-like"/>
    <property type="match status" value="1"/>
</dbReference>
<dbReference type="Gene3D" id="3.30.420.10">
    <property type="entry name" value="Ribonuclease H-like superfamily/Ribonuclease H"/>
    <property type="match status" value="1"/>
</dbReference>
<evidence type="ECO:0000313" key="1">
    <source>
        <dbReference type="EMBL" id="MDC8830088.1"/>
    </source>
</evidence>
<protein>
    <recommendedName>
        <fullName evidence="3">Exonuclease domain-containing protein</fullName>
    </recommendedName>
</protein>
<sequence>MQIPTIIDVEASGFGSHGYPIEVGVIRSDGARFCRLIKPFEHWTHWDDKAEALHGITREHLHEFGSDGHEVCLKLNDFLANSTVYSDGWVVDHPWLIKLFAASGIEMTFNVRALEYVLNEYQMEHWLAVKSRIVARFNGKRHRASTDAEIIQQTFVQTRPLAPPTRSQLAVGNG</sequence>
<proteinExistence type="predicted"/>
<dbReference type="RefSeq" id="WP_273638814.1">
    <property type="nucleotide sequence ID" value="NZ_JAQQXP010000001.1"/>
</dbReference>
<keyword evidence="2" id="KW-1185">Reference proteome</keyword>
<dbReference type="InterPro" id="IPR012337">
    <property type="entry name" value="RNaseH-like_sf"/>
</dbReference>
<accession>A0ABT5KZ89</accession>